<evidence type="ECO:0000259" key="4">
    <source>
        <dbReference type="PROSITE" id="PS50110"/>
    </source>
</evidence>
<dbReference type="Proteomes" id="UP000030012">
    <property type="component" value="Unassembled WGS sequence"/>
</dbReference>
<protein>
    <recommendedName>
        <fullName evidence="1">Stage 0 sporulation protein A homolog</fullName>
    </recommendedName>
</protein>
<dbReference type="Gene3D" id="2.30.30.40">
    <property type="entry name" value="SH3 Domains"/>
    <property type="match status" value="1"/>
</dbReference>
<keyword evidence="3" id="KW-0597">Phosphoprotein</keyword>
<comment type="function">
    <text evidence="2">May play the central regulatory role in sporulation. It may be an element of the effector pathway responsible for the activation of sporulation genes in response to nutritional stress. Spo0A may act in concert with spo0H (a sigma factor) to control the expression of some genes that are critical to the sporulation process.</text>
</comment>
<evidence type="ECO:0000259" key="5">
    <source>
        <dbReference type="PROSITE" id="PS50851"/>
    </source>
</evidence>
<sequence length="301" mass="33936">MDNGILLESGTGELEILEFVINKKHYAINVIKVKEVVEVDNLTELPDSHPAVAGLILCRDEIITLVDLRYILNGQKSERTKSKVIICEFNKIKVAFNIDDIVAVHRIKWDTIVKPDDLSANSLVTGNILLNDGIILLLDFEKIVTDINPSAGISEEKVVNIDYKDRSNIKIILADDSALIRKLLKDTLTKAGFKNLKLFNDGKQALNYLYNLAETKKDNFVEDVQLLITDIEMPQMDGHTLTRKIKEHPILRQLPVIIFSSLITDGLRHKGEEVGADEQLSKPEIGELVQCIDKYIDKLQK</sequence>
<dbReference type="OrthoDB" id="9806105at2"/>
<feature type="domain" description="CheW-like" evidence="5">
    <location>
        <begin position="13"/>
        <end position="149"/>
    </location>
</feature>
<evidence type="ECO:0000256" key="3">
    <source>
        <dbReference type="PROSITE-ProRule" id="PRU00169"/>
    </source>
</evidence>
<dbReference type="AlphaFoldDB" id="A0A0A0IAD6"/>
<dbReference type="Gene3D" id="3.40.50.2300">
    <property type="match status" value="1"/>
</dbReference>
<dbReference type="GO" id="GO:0000160">
    <property type="term" value="P:phosphorelay signal transduction system"/>
    <property type="evidence" value="ECO:0007669"/>
    <property type="project" value="InterPro"/>
</dbReference>
<gene>
    <name evidence="6" type="ORF">Z968_04330</name>
</gene>
<name>A0A0A0IAD6_CLONO</name>
<feature type="domain" description="Response regulatory" evidence="4">
    <location>
        <begin position="170"/>
        <end position="297"/>
    </location>
</feature>
<dbReference type="Gene3D" id="2.40.50.180">
    <property type="entry name" value="CheA-289, Domain 4"/>
    <property type="match status" value="1"/>
</dbReference>
<dbReference type="PANTHER" id="PTHR47233">
    <property type="entry name" value="CHEMOTAXIS PROTEIN CHEV"/>
    <property type="match status" value="1"/>
</dbReference>
<evidence type="ECO:0000256" key="2">
    <source>
        <dbReference type="ARBA" id="ARBA00024867"/>
    </source>
</evidence>
<dbReference type="InterPro" id="IPR024181">
    <property type="entry name" value="Chemotax_regulator_CheV"/>
</dbReference>
<dbReference type="EMBL" id="JENJ01000013">
    <property type="protein sequence ID" value="KGM97231.1"/>
    <property type="molecule type" value="Genomic_DNA"/>
</dbReference>
<dbReference type="RefSeq" id="WP_039253777.1">
    <property type="nucleotide sequence ID" value="NZ_JENJ01000013.1"/>
</dbReference>
<dbReference type="PANTHER" id="PTHR47233:SF3">
    <property type="entry name" value="CHEMOTAXIS PROTEIN CHEV"/>
    <property type="match status" value="1"/>
</dbReference>
<organism evidence="6 7">
    <name type="scientific">Clostridium novyi A str. 4552</name>
    <dbReference type="NCBI Taxonomy" id="1444289"/>
    <lineage>
        <taxon>Bacteria</taxon>
        <taxon>Bacillati</taxon>
        <taxon>Bacillota</taxon>
        <taxon>Clostridia</taxon>
        <taxon>Eubacteriales</taxon>
        <taxon>Clostridiaceae</taxon>
        <taxon>Clostridium</taxon>
    </lineage>
</organism>
<comment type="caution">
    <text evidence="6">The sequence shown here is derived from an EMBL/GenBank/DDBJ whole genome shotgun (WGS) entry which is preliminary data.</text>
</comment>
<dbReference type="SUPFAM" id="SSF52172">
    <property type="entry name" value="CheY-like"/>
    <property type="match status" value="1"/>
</dbReference>
<dbReference type="InterPro" id="IPR002545">
    <property type="entry name" value="CheW-lke_dom"/>
</dbReference>
<dbReference type="Pfam" id="PF00072">
    <property type="entry name" value="Response_reg"/>
    <property type="match status" value="1"/>
</dbReference>
<dbReference type="PROSITE" id="PS50851">
    <property type="entry name" value="CHEW"/>
    <property type="match status" value="1"/>
</dbReference>
<dbReference type="InterPro" id="IPR036061">
    <property type="entry name" value="CheW-like_dom_sf"/>
</dbReference>
<evidence type="ECO:0000256" key="1">
    <source>
        <dbReference type="ARBA" id="ARBA00018672"/>
    </source>
</evidence>
<accession>A0A0A0IAD6</accession>
<dbReference type="PROSITE" id="PS50110">
    <property type="entry name" value="RESPONSE_REGULATORY"/>
    <property type="match status" value="1"/>
</dbReference>
<dbReference type="SUPFAM" id="SSF50341">
    <property type="entry name" value="CheW-like"/>
    <property type="match status" value="1"/>
</dbReference>
<dbReference type="InterPro" id="IPR011006">
    <property type="entry name" value="CheY-like_superfamily"/>
</dbReference>
<evidence type="ECO:0000313" key="7">
    <source>
        <dbReference type="Proteomes" id="UP000030012"/>
    </source>
</evidence>
<dbReference type="SMART" id="SM00448">
    <property type="entry name" value="REC"/>
    <property type="match status" value="1"/>
</dbReference>
<dbReference type="SMART" id="SM00260">
    <property type="entry name" value="CheW"/>
    <property type="match status" value="1"/>
</dbReference>
<reference evidence="6 7" key="1">
    <citation type="submission" date="2014-01" db="EMBL/GenBank/DDBJ databases">
        <title>Plasmidome dynamics in the species complex Clostridium novyi sensu lato converts strains of independent lineages into distinctly different pathogens.</title>
        <authorList>
            <person name="Skarin H."/>
            <person name="Segerman B."/>
        </authorList>
    </citation>
    <scope>NUCLEOTIDE SEQUENCE [LARGE SCALE GENOMIC DNA]</scope>
    <source>
        <strain evidence="6 7">4552</strain>
    </source>
</reference>
<proteinExistence type="predicted"/>
<dbReference type="Pfam" id="PF01584">
    <property type="entry name" value="CheW"/>
    <property type="match status" value="1"/>
</dbReference>
<evidence type="ECO:0000313" key="6">
    <source>
        <dbReference type="EMBL" id="KGM97231.1"/>
    </source>
</evidence>
<dbReference type="PIRSF" id="PIRSF002867">
    <property type="entry name" value="CheV"/>
    <property type="match status" value="1"/>
</dbReference>
<dbReference type="GO" id="GO:0006935">
    <property type="term" value="P:chemotaxis"/>
    <property type="evidence" value="ECO:0007669"/>
    <property type="project" value="InterPro"/>
</dbReference>
<dbReference type="InterPro" id="IPR001789">
    <property type="entry name" value="Sig_transdc_resp-reg_receiver"/>
</dbReference>
<feature type="modified residue" description="4-aspartylphosphate" evidence="3">
    <location>
        <position position="230"/>
    </location>
</feature>